<evidence type="ECO:0000313" key="14">
    <source>
        <dbReference type="EMBL" id="SFM61492.1"/>
    </source>
</evidence>
<evidence type="ECO:0000256" key="4">
    <source>
        <dbReference type="ARBA" id="ARBA00022679"/>
    </source>
</evidence>
<dbReference type="GO" id="GO:0008270">
    <property type="term" value="F:zinc ion binding"/>
    <property type="evidence" value="ECO:0007669"/>
    <property type="project" value="UniProtKB-KW"/>
</dbReference>
<dbReference type="GO" id="GO:0016874">
    <property type="term" value="F:ligase activity"/>
    <property type="evidence" value="ECO:0007669"/>
    <property type="project" value="UniProtKB-KW"/>
</dbReference>
<keyword evidence="8" id="KW-0833">Ubl conjugation pathway</keyword>
<proteinExistence type="predicted"/>
<dbReference type="OrthoDB" id="7013907at2"/>
<evidence type="ECO:0000256" key="7">
    <source>
        <dbReference type="ARBA" id="ARBA00022771"/>
    </source>
</evidence>
<keyword evidence="15" id="KW-1185">Reference proteome</keyword>
<dbReference type="EMBL" id="FOUI01000009">
    <property type="protein sequence ID" value="SFM61492.1"/>
    <property type="molecule type" value="Genomic_DNA"/>
</dbReference>
<evidence type="ECO:0000256" key="5">
    <source>
        <dbReference type="ARBA" id="ARBA00022692"/>
    </source>
</evidence>
<reference evidence="15" key="1">
    <citation type="submission" date="2016-10" db="EMBL/GenBank/DDBJ databases">
        <authorList>
            <person name="Varghese N."/>
            <person name="Submissions S."/>
        </authorList>
    </citation>
    <scope>NUCLEOTIDE SEQUENCE [LARGE SCALE GENOMIC DNA]</scope>
    <source>
        <strain evidence="15">DSM 24213</strain>
    </source>
</reference>
<evidence type="ECO:0000256" key="12">
    <source>
        <dbReference type="SAM" id="Phobius"/>
    </source>
</evidence>
<evidence type="ECO:0000256" key="3">
    <source>
        <dbReference type="ARBA" id="ARBA00012483"/>
    </source>
</evidence>
<dbReference type="GO" id="GO:0016567">
    <property type="term" value="P:protein ubiquitination"/>
    <property type="evidence" value="ECO:0007669"/>
    <property type="project" value="InterPro"/>
</dbReference>
<comment type="catalytic activity">
    <reaction evidence="1">
        <text>S-ubiquitinyl-[E2 ubiquitin-conjugating enzyme]-L-cysteine + [acceptor protein]-L-lysine = [E2 ubiquitin-conjugating enzyme]-L-cysteine + N(6)-ubiquitinyl-[acceptor protein]-L-lysine.</text>
        <dbReference type="EC" id="2.3.2.27"/>
    </reaction>
</comment>
<dbReference type="RefSeq" id="WP_093476171.1">
    <property type="nucleotide sequence ID" value="NZ_FOUI01000009.1"/>
</dbReference>
<gene>
    <name evidence="14" type="ORF">SAMN05216217_10996</name>
</gene>
<evidence type="ECO:0000256" key="6">
    <source>
        <dbReference type="ARBA" id="ARBA00022723"/>
    </source>
</evidence>
<keyword evidence="6" id="KW-0479">Metal-binding</keyword>
<evidence type="ECO:0000256" key="11">
    <source>
        <dbReference type="ARBA" id="ARBA00023136"/>
    </source>
</evidence>
<protein>
    <recommendedName>
        <fullName evidence="3">RING-type E3 ubiquitin transferase</fullName>
        <ecNumber evidence="3">2.3.2.27</ecNumber>
    </recommendedName>
</protein>
<dbReference type="Pfam" id="PF12483">
    <property type="entry name" value="GIDE"/>
    <property type="match status" value="1"/>
</dbReference>
<keyword evidence="4" id="KW-0808">Transferase</keyword>
<keyword evidence="5 12" id="KW-0812">Transmembrane</keyword>
<dbReference type="Proteomes" id="UP000243629">
    <property type="component" value="Unassembled WGS sequence"/>
</dbReference>
<evidence type="ECO:0000259" key="13">
    <source>
        <dbReference type="Pfam" id="PF12483"/>
    </source>
</evidence>
<evidence type="ECO:0000313" key="15">
    <source>
        <dbReference type="Proteomes" id="UP000243629"/>
    </source>
</evidence>
<comment type="subcellular location">
    <subcellularLocation>
        <location evidence="2">Membrane</location>
        <topology evidence="2">Multi-pass membrane protein</topology>
    </subcellularLocation>
</comment>
<feature type="transmembrane region" description="Helical" evidence="12">
    <location>
        <begin position="12"/>
        <end position="31"/>
    </location>
</feature>
<dbReference type="GO" id="GO:0016020">
    <property type="term" value="C:membrane"/>
    <property type="evidence" value="ECO:0007669"/>
    <property type="project" value="UniProtKB-SubCell"/>
</dbReference>
<evidence type="ECO:0000256" key="2">
    <source>
        <dbReference type="ARBA" id="ARBA00004141"/>
    </source>
</evidence>
<dbReference type="InterPro" id="IPR022170">
    <property type="entry name" value="MUL1-like"/>
</dbReference>
<dbReference type="STRING" id="1720063.SAMN05216217_10996"/>
<dbReference type="GO" id="GO:0061630">
    <property type="term" value="F:ubiquitin protein ligase activity"/>
    <property type="evidence" value="ECO:0007669"/>
    <property type="project" value="UniProtKB-EC"/>
</dbReference>
<feature type="domain" description="E3 Ubiquitin ligase MUL1-like" evidence="13">
    <location>
        <begin position="90"/>
        <end position="189"/>
    </location>
</feature>
<keyword evidence="11 12" id="KW-0472">Membrane</keyword>
<dbReference type="AlphaFoldDB" id="A0A1I4SAJ4"/>
<evidence type="ECO:0000256" key="10">
    <source>
        <dbReference type="ARBA" id="ARBA00022989"/>
    </source>
</evidence>
<feature type="transmembrane region" description="Helical" evidence="12">
    <location>
        <begin position="287"/>
        <end position="306"/>
    </location>
</feature>
<keyword evidence="10 12" id="KW-1133">Transmembrane helix</keyword>
<evidence type="ECO:0000256" key="1">
    <source>
        <dbReference type="ARBA" id="ARBA00000900"/>
    </source>
</evidence>
<accession>A0A1I4SAJ4</accession>
<keyword evidence="14" id="KW-0436">Ligase</keyword>
<sequence length="309" mass="35087">MIDVYGLFWLDSTHLVLIAGSTGIVALYFLWRVFARLRLAWIVENTPTSLVRSAAQGQVELVGQAFPFEGRPLRAPLTGNPCLWYRYRIEKYQRRGKNSQWKEIEKGVSEQAFELRDATGSCLIDPRGADVHPRLRKRWEGNRRHPLSGDSPGLLSRLVFGERYRYTEELFVAEDICYALGWFETRGGGRHLPALEQMTADVVREWKADYPALLARFDSSGTGQLDESVWSRVREAAAEEAAQRRRVLAGEADQHWLQRPSRRGLPFLLSDHHEDDLSRQLRRQSGLATAGLLVCSLVSGGLWLALLNA</sequence>
<name>A0A1I4SAJ4_9GAMM</name>
<organism evidence="14 15">
    <name type="scientific">Halopseudomonas yangmingensis</name>
    <dbReference type="NCBI Taxonomy" id="1720063"/>
    <lineage>
        <taxon>Bacteria</taxon>
        <taxon>Pseudomonadati</taxon>
        <taxon>Pseudomonadota</taxon>
        <taxon>Gammaproteobacteria</taxon>
        <taxon>Pseudomonadales</taxon>
        <taxon>Pseudomonadaceae</taxon>
        <taxon>Halopseudomonas</taxon>
    </lineage>
</organism>
<keyword evidence="7" id="KW-0863">Zinc-finger</keyword>
<dbReference type="EC" id="2.3.2.27" evidence="3"/>
<evidence type="ECO:0000256" key="9">
    <source>
        <dbReference type="ARBA" id="ARBA00022833"/>
    </source>
</evidence>
<evidence type="ECO:0000256" key="8">
    <source>
        <dbReference type="ARBA" id="ARBA00022786"/>
    </source>
</evidence>
<keyword evidence="9" id="KW-0862">Zinc</keyword>